<evidence type="ECO:0000313" key="2">
    <source>
        <dbReference type="Proteomes" id="UP000789901"/>
    </source>
</evidence>
<keyword evidence="2" id="KW-1185">Reference proteome</keyword>
<protein>
    <submittedName>
        <fullName evidence="1">6627_t:CDS:1</fullName>
    </submittedName>
</protein>
<organism evidence="1 2">
    <name type="scientific">Gigaspora margarita</name>
    <dbReference type="NCBI Taxonomy" id="4874"/>
    <lineage>
        <taxon>Eukaryota</taxon>
        <taxon>Fungi</taxon>
        <taxon>Fungi incertae sedis</taxon>
        <taxon>Mucoromycota</taxon>
        <taxon>Glomeromycotina</taxon>
        <taxon>Glomeromycetes</taxon>
        <taxon>Diversisporales</taxon>
        <taxon>Gigasporaceae</taxon>
        <taxon>Gigaspora</taxon>
    </lineage>
</organism>
<reference evidence="1 2" key="1">
    <citation type="submission" date="2021-06" db="EMBL/GenBank/DDBJ databases">
        <authorList>
            <person name="Kallberg Y."/>
            <person name="Tangrot J."/>
            <person name="Rosling A."/>
        </authorList>
    </citation>
    <scope>NUCLEOTIDE SEQUENCE [LARGE SCALE GENOMIC DNA]</scope>
    <source>
        <strain evidence="1 2">120-4 pot B 10/14</strain>
    </source>
</reference>
<evidence type="ECO:0000313" key="1">
    <source>
        <dbReference type="EMBL" id="CAG8721028.1"/>
    </source>
</evidence>
<dbReference type="Proteomes" id="UP000789901">
    <property type="component" value="Unassembled WGS sequence"/>
</dbReference>
<proteinExistence type="predicted"/>
<accession>A0ABN7V288</accession>
<dbReference type="EMBL" id="CAJVQB010008604">
    <property type="protein sequence ID" value="CAG8721028.1"/>
    <property type="molecule type" value="Genomic_DNA"/>
</dbReference>
<gene>
    <name evidence="1" type="ORF">GMARGA_LOCUS13523</name>
</gene>
<comment type="caution">
    <text evidence="1">The sequence shown here is derived from an EMBL/GenBank/DDBJ whole genome shotgun (WGS) entry which is preliminary data.</text>
</comment>
<sequence>MNVLEKETERGEEETEEKLPSSVCSECRQKKQFFIEERQKHSERVTKEKEGGCYQCGDKQVKTIEFLERRYCSDCWKWQTEGMKSGINSIHRYSQQRCRCQDDGFLQRFEEIIVELKETENFEHRRITEVNQDICQKETDEKIRRRRAGECYFLCGKNLRKEPKQLVEEKLSTRRLERVIIFLAEKGVPFPSCQKCGSEVGVDEWECPNHIFFNCFKCDWDGFVLVKPQKEQEFPAACTEDYCFNHCPSLAKYFYEKGIDDNAIIQSGGPVIEGLFYAMKEHREKYGDYQKLFTSIPYLTDEKITIEKTKTKPWELARRNLTNWLESRKIELADIVNFVHFTDALFAADTHPFLVKFLQTLKSAHCKRLKDYDCRRLGEYIGLTVREIDNLENESGVYQIALGEAEKFRAYGIVRNKETLFDFLLLDPNHLFSRSKGENKSQYPYGAGVICLRRKENCSRLSLEPKDKNLIK</sequence>
<name>A0ABN7V288_GIGMA</name>